<dbReference type="InterPro" id="IPR027417">
    <property type="entry name" value="P-loop_NTPase"/>
</dbReference>
<dbReference type="PANTHER" id="PTHR23389:SF21">
    <property type="entry name" value="ATPASE FAMILY AAA DOMAIN-CONTAINING PROTEIN 5"/>
    <property type="match status" value="1"/>
</dbReference>
<evidence type="ECO:0000256" key="1">
    <source>
        <dbReference type="SAM" id="MobiDB-lite"/>
    </source>
</evidence>
<protein>
    <submittedName>
        <fullName evidence="3">Replication factor C subunit 1</fullName>
    </submittedName>
</protein>
<dbReference type="Proteomes" id="UP000078541">
    <property type="component" value="Unassembled WGS sequence"/>
</dbReference>
<feature type="region of interest" description="Disordered" evidence="1">
    <location>
        <begin position="181"/>
        <end position="201"/>
    </location>
</feature>
<feature type="compositionally biased region" description="Basic and acidic residues" evidence="1">
    <location>
        <begin position="107"/>
        <end position="123"/>
    </location>
</feature>
<sequence>MKDIKQYFANGKNIADKEIDTDLGNVKEEDQKQEDVATNKHKRVRRISSNSSSSRMYNIENKNDLIDKTFSPFNGEINNVERTLQDGTPKSDLTESSIKRRLKKHSKSVEINRNQSEETKNISQERKLNNQIVMNLNGSLNDNVNSKDETESNIEFYDEIDSQRRESNAFQVLMSHSKPIQYKSLPQQSIEDSENKEKSDLKEFRSRCKEKLIALADKKGYSKKKIAEMEEGERIEKNIENRIRFFKGENKSNIYEKDNSFELSIKTNKQSGNLLDYFSKSPLGLTNKDEKCMSTFTVKADVHRTDNSDIEPMRKLKSNEKYLNKKCPKSELDLSTIDDIHVIESENLLSLQPIKQDKQKREKPRWSLRIKLHSSEDNDSLYDTDDELFSPRSKSKFSASSKSGKSVNIDNNEVYTKNHNQYLKMKEQNKERKELIVKDSNISNIVKDACNGNTDFKKSSRVNKKEQKINEMSEIVDNSECKISNKNILKRKPNEKLAPLFIKRHKTDPTVTAARRLFLQSDIIDVENKNTDHKVNNGIPILPFPTISHITQLEDESDSIRSEIEHKFSMKIKKQYLPSIDISNYKYITNCRETSKMIKTIKGPVKENVEQVLLEIEKLYPDVRRMWETISTIKGDLEKKSPSPEGKKTRAHERKRMLTKNVETEEKQSHNCAWTYKYKPMSAQEIVGNEESASKLKDWLSGWRTSLTKENDDSSGDEFYSSDCSSSFNIENNQIAVLLGPHGSGKSASVYAIAEELGYSVIEVNASSKRTGKRILKELEEATKSHRIKKSKHKSLFERITNEDETSKISQNSLILLEDIDLVFEEDEGFVSAAYQLASNTKRPIVMTCRNTCPHLNKMAPQQNKVYFHKVSGNRVSTLLELIALAETGYRIPPNCLRKLLQEGDLRQALLQLQYLLLSGLPVLSQQSMIVKSLFWQDMQRYLYKPAIKLNKRHKTKKTTNTKNSNDTYILNNLAEDLDSLSLMSSLIDVEDTTLDMSEEKTQPNLSLAENMSFYSALHDLNADIADFINSQILYKNFDTNEHVQNQSYIILRKQLKQGVDLALSHVTSTCLDRRTMALDYLPTARTICRAEESRSSTNYKRGNRFFHYLHSLKVPSASMKPNILAAACRMLQEEGNKTASIQKKHHY</sequence>
<dbReference type="GO" id="GO:0003677">
    <property type="term" value="F:DNA binding"/>
    <property type="evidence" value="ECO:0007669"/>
    <property type="project" value="TreeGrafter"/>
</dbReference>
<proteinExistence type="predicted"/>
<dbReference type="STRING" id="34720.A0A151K0C9"/>
<evidence type="ECO:0000313" key="3">
    <source>
        <dbReference type="EMBL" id="KYN44170.1"/>
    </source>
</evidence>
<dbReference type="Pfam" id="PF13401">
    <property type="entry name" value="AAA_22"/>
    <property type="match status" value="1"/>
</dbReference>
<dbReference type="InterPro" id="IPR049945">
    <property type="entry name" value="AAA_22"/>
</dbReference>
<dbReference type="KEGG" id="tsep:108755571"/>
<dbReference type="GO" id="GO:0016887">
    <property type="term" value="F:ATP hydrolysis activity"/>
    <property type="evidence" value="ECO:0007669"/>
    <property type="project" value="InterPro"/>
</dbReference>
<dbReference type="AlphaFoldDB" id="A0A151K0C9"/>
<keyword evidence="4" id="KW-1185">Reference proteome</keyword>
<organism evidence="3 4">
    <name type="scientific">Trachymyrmex septentrionalis</name>
    <dbReference type="NCBI Taxonomy" id="34720"/>
    <lineage>
        <taxon>Eukaryota</taxon>
        <taxon>Metazoa</taxon>
        <taxon>Ecdysozoa</taxon>
        <taxon>Arthropoda</taxon>
        <taxon>Hexapoda</taxon>
        <taxon>Insecta</taxon>
        <taxon>Pterygota</taxon>
        <taxon>Neoptera</taxon>
        <taxon>Endopterygota</taxon>
        <taxon>Hymenoptera</taxon>
        <taxon>Apocrita</taxon>
        <taxon>Aculeata</taxon>
        <taxon>Formicoidea</taxon>
        <taxon>Formicidae</taxon>
        <taxon>Myrmicinae</taxon>
        <taxon>Trachymyrmex</taxon>
    </lineage>
</organism>
<dbReference type="GO" id="GO:0061860">
    <property type="term" value="F:DNA clamp unloader activity"/>
    <property type="evidence" value="ECO:0007669"/>
    <property type="project" value="TreeGrafter"/>
</dbReference>
<reference evidence="3 4" key="1">
    <citation type="submission" date="2016-03" db="EMBL/GenBank/DDBJ databases">
        <title>Trachymyrmex septentrionalis WGS genome.</title>
        <authorList>
            <person name="Nygaard S."/>
            <person name="Hu H."/>
            <person name="Boomsma J."/>
            <person name="Zhang G."/>
        </authorList>
    </citation>
    <scope>NUCLEOTIDE SEQUENCE [LARGE SCALE GENOMIC DNA]</scope>
    <source>
        <strain evidence="3">Tsep2-gDNA-1</strain>
        <tissue evidence="3">Whole body</tissue>
    </source>
</reference>
<feature type="region of interest" description="Disordered" evidence="1">
    <location>
        <begin position="26"/>
        <end position="52"/>
    </location>
</feature>
<name>A0A151K0C9_9HYME</name>
<feature type="region of interest" description="Disordered" evidence="1">
    <location>
        <begin position="381"/>
        <end position="408"/>
    </location>
</feature>
<dbReference type="EMBL" id="KQ981253">
    <property type="protein sequence ID" value="KYN44170.1"/>
    <property type="molecule type" value="Genomic_DNA"/>
</dbReference>
<dbReference type="SMART" id="SM00382">
    <property type="entry name" value="AAA"/>
    <property type="match status" value="1"/>
</dbReference>
<dbReference type="OrthoDB" id="9996895at2759"/>
<feature type="domain" description="AAA+ ATPase" evidence="2">
    <location>
        <begin position="732"/>
        <end position="872"/>
    </location>
</feature>
<feature type="compositionally biased region" description="Low complexity" evidence="1">
    <location>
        <begin position="390"/>
        <end position="406"/>
    </location>
</feature>
<accession>A0A151K0C9</accession>
<evidence type="ECO:0000313" key="4">
    <source>
        <dbReference type="Proteomes" id="UP000078541"/>
    </source>
</evidence>
<dbReference type="GO" id="GO:0005634">
    <property type="term" value="C:nucleus"/>
    <property type="evidence" value="ECO:0007669"/>
    <property type="project" value="TreeGrafter"/>
</dbReference>
<dbReference type="InterPro" id="IPR003593">
    <property type="entry name" value="AAA+_ATPase"/>
</dbReference>
<feature type="compositionally biased region" description="Basic and acidic residues" evidence="1">
    <location>
        <begin position="26"/>
        <end position="38"/>
    </location>
</feature>
<gene>
    <name evidence="3" type="ORF">ALC56_01353</name>
</gene>
<dbReference type="Gene3D" id="3.40.50.300">
    <property type="entry name" value="P-loop containing nucleotide triphosphate hydrolases"/>
    <property type="match status" value="1"/>
</dbReference>
<feature type="region of interest" description="Disordered" evidence="1">
    <location>
        <begin position="84"/>
        <end position="123"/>
    </location>
</feature>
<dbReference type="SUPFAM" id="SSF52540">
    <property type="entry name" value="P-loop containing nucleoside triphosphate hydrolases"/>
    <property type="match status" value="1"/>
</dbReference>
<evidence type="ECO:0000259" key="2">
    <source>
        <dbReference type="SMART" id="SM00382"/>
    </source>
</evidence>
<dbReference type="PANTHER" id="PTHR23389">
    <property type="entry name" value="CHROMOSOME TRANSMISSION FIDELITY FACTOR 18"/>
    <property type="match status" value="1"/>
</dbReference>